<protein>
    <submittedName>
        <fullName evidence="2">Uncharacterized protein</fullName>
    </submittedName>
</protein>
<reference evidence="3" key="1">
    <citation type="submission" date="2014-12" db="EMBL/GenBank/DDBJ databases">
        <title>Genome Sequence of Valsa Canker Pathogens Uncovers a Specific Adaption of Colonization on Woody Bark.</title>
        <authorList>
            <person name="Yin Z."/>
            <person name="Liu H."/>
            <person name="Gao X."/>
            <person name="Li Z."/>
            <person name="Song N."/>
            <person name="Ke X."/>
            <person name="Dai Q."/>
            <person name="Wu Y."/>
            <person name="Sun Y."/>
            <person name="Xu J.-R."/>
            <person name="Kang Z.K."/>
            <person name="Wang L."/>
            <person name="Huang L."/>
        </authorList>
    </citation>
    <scope>NUCLEOTIDE SEQUENCE [LARGE SCALE GENOMIC DNA]</scope>
    <source>
        <strain evidence="3">SXYL134</strain>
    </source>
</reference>
<feature type="region of interest" description="Disordered" evidence="1">
    <location>
        <begin position="88"/>
        <end position="117"/>
    </location>
</feature>
<dbReference type="AlphaFoldDB" id="A0A194UV26"/>
<organism evidence="2 3">
    <name type="scientific">Cytospora mali</name>
    <name type="common">Apple Valsa canker fungus</name>
    <name type="synonym">Valsa mali</name>
    <dbReference type="NCBI Taxonomy" id="578113"/>
    <lineage>
        <taxon>Eukaryota</taxon>
        <taxon>Fungi</taxon>
        <taxon>Dikarya</taxon>
        <taxon>Ascomycota</taxon>
        <taxon>Pezizomycotina</taxon>
        <taxon>Sordariomycetes</taxon>
        <taxon>Sordariomycetidae</taxon>
        <taxon>Diaporthales</taxon>
        <taxon>Cytosporaceae</taxon>
        <taxon>Cytospora</taxon>
    </lineage>
</organism>
<accession>A0A194UV26</accession>
<proteinExistence type="predicted"/>
<gene>
    <name evidence="2" type="ORF">VP1G_02837</name>
</gene>
<dbReference type="Proteomes" id="UP000078576">
    <property type="component" value="Unassembled WGS sequence"/>
</dbReference>
<evidence type="ECO:0000256" key="1">
    <source>
        <dbReference type="SAM" id="MobiDB-lite"/>
    </source>
</evidence>
<evidence type="ECO:0000313" key="3">
    <source>
        <dbReference type="Proteomes" id="UP000078576"/>
    </source>
</evidence>
<evidence type="ECO:0000313" key="2">
    <source>
        <dbReference type="EMBL" id="KUI55461.1"/>
    </source>
</evidence>
<dbReference type="EMBL" id="KN714680">
    <property type="protein sequence ID" value="KUI55461.1"/>
    <property type="molecule type" value="Genomic_DNA"/>
</dbReference>
<dbReference type="OrthoDB" id="302966at2759"/>
<keyword evidence="3" id="KW-1185">Reference proteome</keyword>
<sequence>MAVPDDKITDFIAAMQRIYHIPTAPSDKTTTSWTPPPATAGHHGRYLWTDAFGVLNLITLSRVTPHRTHYISLASTLVSKVHSILGRTRDQSSRLPGATDENPLGGGLRIGKEHESGADGDGQYHHYLTLWMFALNRLSVASAQPEYNDVAISLARAIHPAFVYQRSSSRPRMYWKVSMDLSHPLVHSEGNLDPVDGYVIFTLLQRTNGEGSTVLQDEIRDYEKIVQTKWQGYSSSDPLDLGMTLWTAHWLAGEEEHPWAGALLTKAKSDTMKLFDNGYFDRDIERRLAFREFGTALGIRCQCKDQDGWVDRADTITTMWRDAGLLEGGWKSRVNTDHDLAPITLVMYAAALVPGDSPADALSYGAAYSGTESDQGQRERYFVVWNR</sequence>
<dbReference type="STRING" id="694573.A0A194UV26"/>
<name>A0A194UV26_CYTMA</name>